<evidence type="ECO:0000313" key="3">
    <source>
        <dbReference type="Proteomes" id="UP000283569"/>
    </source>
</evidence>
<evidence type="ECO:0000313" key="2">
    <source>
        <dbReference type="EMBL" id="RKL24040.1"/>
    </source>
</evidence>
<dbReference type="InterPro" id="IPR010718">
    <property type="entry name" value="DUF1294"/>
</dbReference>
<feature type="transmembrane region" description="Helical" evidence="1">
    <location>
        <begin position="37"/>
        <end position="59"/>
    </location>
</feature>
<protein>
    <recommendedName>
        <fullName evidence="4">DUF1294 domain-containing protein</fullName>
    </recommendedName>
</protein>
<name>A0A420S430_GIBIN</name>
<reference evidence="2 3" key="1">
    <citation type="journal article" date="2018" name="Sci. Rep.">
        <title>Characterisation of pathogen-specific regions and novel effector candidates in Fusarium oxysporum f. sp. cepae.</title>
        <authorList>
            <person name="Armitage A.D."/>
            <person name="Taylor A."/>
            <person name="Sobczyk M.K."/>
            <person name="Baxter L."/>
            <person name="Greenfield B.P."/>
            <person name="Bates H.J."/>
            <person name="Wilson F."/>
            <person name="Jackson A.C."/>
            <person name="Ott S."/>
            <person name="Harrison R.J."/>
            <person name="Clarkson J.P."/>
        </authorList>
    </citation>
    <scope>NUCLEOTIDE SEQUENCE [LARGE SCALE GENOMIC DNA]</scope>
    <source>
        <strain evidence="2 3">Fp_A8</strain>
    </source>
</reference>
<proteinExistence type="predicted"/>
<gene>
    <name evidence="2" type="ORF">BFJ72_g14414</name>
</gene>
<dbReference type="Proteomes" id="UP000283569">
    <property type="component" value="Unassembled WGS sequence"/>
</dbReference>
<keyword evidence="1" id="KW-0472">Membrane</keyword>
<accession>A0A420S430</accession>
<evidence type="ECO:0008006" key="4">
    <source>
        <dbReference type="Google" id="ProtNLM"/>
    </source>
</evidence>
<dbReference type="AlphaFoldDB" id="A0A420S430"/>
<comment type="caution">
    <text evidence="2">The sequence shown here is derived from an EMBL/GenBank/DDBJ whole genome shotgun (WGS) entry which is preliminary data.</text>
</comment>
<dbReference type="EMBL" id="MRDB01000105">
    <property type="protein sequence ID" value="RKL24040.1"/>
    <property type="molecule type" value="Genomic_DNA"/>
</dbReference>
<dbReference type="Pfam" id="PF06961">
    <property type="entry name" value="DUF1294"/>
    <property type="match status" value="1"/>
</dbReference>
<feature type="transmembrane region" description="Helical" evidence="1">
    <location>
        <begin position="12"/>
        <end position="31"/>
    </location>
</feature>
<sequence>MANQDMNPFASITLKLFSYLAAAALAVALWVGWRSGALPGVLIKAYACASILSFVAYTIDKGSAVGRRRRLGERSLLLLDVAGGWPGGVIAQQLLRHKTSKISYQGWFWCAVVINVCALAAYWWHIP</sequence>
<evidence type="ECO:0000256" key="1">
    <source>
        <dbReference type="SAM" id="Phobius"/>
    </source>
</evidence>
<keyword evidence="1" id="KW-1133">Transmembrane helix</keyword>
<organism evidence="2 3">
    <name type="scientific">Gibberella intermedia</name>
    <name type="common">Bulb rot disease fungus</name>
    <name type="synonym">Fusarium proliferatum</name>
    <dbReference type="NCBI Taxonomy" id="948311"/>
    <lineage>
        <taxon>Eukaryota</taxon>
        <taxon>Fungi</taxon>
        <taxon>Dikarya</taxon>
        <taxon>Ascomycota</taxon>
        <taxon>Pezizomycotina</taxon>
        <taxon>Sordariomycetes</taxon>
        <taxon>Hypocreomycetidae</taxon>
        <taxon>Hypocreales</taxon>
        <taxon>Nectriaceae</taxon>
        <taxon>Fusarium</taxon>
        <taxon>Fusarium fujikuroi species complex</taxon>
    </lineage>
</organism>
<feature type="transmembrane region" description="Helical" evidence="1">
    <location>
        <begin position="106"/>
        <end position="124"/>
    </location>
</feature>
<keyword evidence="1" id="KW-0812">Transmembrane</keyword>